<proteinExistence type="inferred from homology"/>
<evidence type="ECO:0000313" key="7">
    <source>
        <dbReference type="EMBL" id="MDA3968442.1"/>
    </source>
</evidence>
<comment type="caution">
    <text evidence="7">The sequence shown here is derived from an EMBL/GenBank/DDBJ whole genome shotgun (WGS) entry which is preliminary data.</text>
</comment>
<keyword evidence="8" id="KW-1185">Reference proteome</keyword>
<evidence type="ECO:0000256" key="5">
    <source>
        <dbReference type="ARBA" id="ARBA00023458"/>
    </source>
</evidence>
<dbReference type="PRINTS" id="PR01652">
    <property type="entry name" value="SHAPEPROTEIN"/>
</dbReference>
<dbReference type="CDD" id="cd10225">
    <property type="entry name" value="ASKHA_NBD_MreB-like"/>
    <property type="match status" value="1"/>
</dbReference>
<comment type="caution">
    <text evidence="6">Lacks conserved residue(s) required for the propagation of feature annotation.</text>
</comment>
<protein>
    <recommendedName>
        <fullName evidence="6">Cell shape-determining protein MreB</fullName>
    </recommendedName>
</protein>
<comment type="function">
    <text evidence="6">Forms membrane-associated dynamic filaments that are essential for cell shape determination. Acts by regulating cell wall synthesis and cell elongation, and thus cell shape. A feedback loop between cell geometry and MreB localization may maintain elongated cell shape by targeting cell wall growth to regions of negative cell wall curvature.</text>
</comment>
<gene>
    <name evidence="6" type="primary">mreB</name>
    <name evidence="7" type="ORF">PF021_01990</name>
</gene>
<keyword evidence="4 6" id="KW-0133">Cell shape</keyword>
<keyword evidence="3 6" id="KW-0067">ATP-binding</keyword>
<dbReference type="EMBL" id="JAQHXR010000001">
    <property type="protein sequence ID" value="MDA3968442.1"/>
    <property type="molecule type" value="Genomic_DNA"/>
</dbReference>
<dbReference type="InterPro" id="IPR043129">
    <property type="entry name" value="ATPase_NBD"/>
</dbReference>
<comment type="subunit">
    <text evidence="6">Forms polymers.</text>
</comment>
<dbReference type="PANTHER" id="PTHR42749">
    <property type="entry name" value="CELL SHAPE-DETERMINING PROTEIN MREB"/>
    <property type="match status" value="1"/>
</dbReference>
<organism evidence="7 8">
    <name type="scientific">Helicobacter ibis</name>
    <dbReference type="NCBI Taxonomy" id="2962633"/>
    <lineage>
        <taxon>Bacteria</taxon>
        <taxon>Pseudomonadati</taxon>
        <taxon>Campylobacterota</taxon>
        <taxon>Epsilonproteobacteria</taxon>
        <taxon>Campylobacterales</taxon>
        <taxon>Helicobacteraceae</taxon>
        <taxon>Helicobacter</taxon>
    </lineage>
</organism>
<dbReference type="Proteomes" id="UP001210261">
    <property type="component" value="Unassembled WGS sequence"/>
</dbReference>
<name>A0ABT4VCW0_9HELI</name>
<evidence type="ECO:0000313" key="8">
    <source>
        <dbReference type="Proteomes" id="UP001210261"/>
    </source>
</evidence>
<evidence type="ECO:0000256" key="1">
    <source>
        <dbReference type="ARBA" id="ARBA00022490"/>
    </source>
</evidence>
<dbReference type="SUPFAM" id="SSF53067">
    <property type="entry name" value="Actin-like ATPase domain"/>
    <property type="match status" value="2"/>
</dbReference>
<dbReference type="Pfam" id="PF06723">
    <property type="entry name" value="MreB_Mbl"/>
    <property type="match status" value="1"/>
</dbReference>
<evidence type="ECO:0000256" key="4">
    <source>
        <dbReference type="ARBA" id="ARBA00022960"/>
    </source>
</evidence>
<dbReference type="PANTHER" id="PTHR42749:SF1">
    <property type="entry name" value="CELL SHAPE-DETERMINING PROTEIN MREB"/>
    <property type="match status" value="1"/>
</dbReference>
<comment type="subcellular location">
    <subcellularLocation>
        <location evidence="6">Cytoplasm</location>
    </subcellularLocation>
    <text evidence="6">Membrane-associated.</text>
</comment>
<dbReference type="InterPro" id="IPR004753">
    <property type="entry name" value="MreB"/>
</dbReference>
<dbReference type="InterPro" id="IPR056546">
    <property type="entry name" value="MreB_MamK-like"/>
</dbReference>
<sequence>MIFSRNDIAIDLGTVNTIVRNQDEILFNEPTCIALDSRNRERIICLGSKAKQMIGRTPLEIEVINPLLNGAISDFETTKLFMHALIESAKTSSLSPRVGISIPQNLTQVERHSLHEATMFAGAKEVFLIEDPFSASVGAGIDISKAKARMVIDAGGGLVEVSIISLGGLVVSTFTKEAGDFIDYAIVDYCKYNKNIGISKEMAESIKRKINLFGESEIINVGAKNLINGMPIHFELNLNELKSVLISGLYKIKDSVLLAIDKSSPDMAADLIEEGAILTGGMALIDGTREFLEEELNMKITLSNDPLLDISKGASLIMQDYESYSLEWGGGID</sequence>
<dbReference type="RefSeq" id="WP_271020732.1">
    <property type="nucleotide sequence ID" value="NZ_JAQHXR010000001.1"/>
</dbReference>
<dbReference type="HAMAP" id="MF_02207">
    <property type="entry name" value="MreB"/>
    <property type="match status" value="1"/>
</dbReference>
<evidence type="ECO:0000256" key="6">
    <source>
        <dbReference type="HAMAP-Rule" id="MF_02207"/>
    </source>
</evidence>
<keyword evidence="2 6" id="KW-0547">Nucleotide-binding</keyword>
<feature type="binding site" evidence="6">
    <location>
        <begin position="204"/>
        <end position="207"/>
    </location>
    <ligand>
        <name>ATP</name>
        <dbReference type="ChEBI" id="CHEBI:30616"/>
    </ligand>
</feature>
<evidence type="ECO:0000256" key="2">
    <source>
        <dbReference type="ARBA" id="ARBA00022741"/>
    </source>
</evidence>
<comment type="similarity">
    <text evidence="5 6">Belongs to the FtsA/MreB family.</text>
</comment>
<evidence type="ECO:0000256" key="3">
    <source>
        <dbReference type="ARBA" id="ARBA00022840"/>
    </source>
</evidence>
<dbReference type="NCBIfam" id="NF010539">
    <property type="entry name" value="PRK13927.1"/>
    <property type="match status" value="1"/>
</dbReference>
<reference evidence="7 8" key="1">
    <citation type="submission" date="2023-01" db="EMBL/GenBank/DDBJ databases">
        <title>Description of Helicobacter ibis sp. nov. isolated from faecal droppings of black-faced ibis (Theristicus melanopis).</title>
        <authorList>
            <person name="Lopez-Cantillo M."/>
            <person name="Vidal-Veuthey B."/>
            <person name="Mella A."/>
            <person name="De La Haba R."/>
            <person name="Collado L."/>
        </authorList>
    </citation>
    <scope>NUCLEOTIDE SEQUENCE [LARGE SCALE GENOMIC DNA]</scope>
    <source>
        <strain evidence="7 8">A82</strain>
    </source>
</reference>
<dbReference type="Gene3D" id="3.30.420.40">
    <property type="match status" value="3"/>
</dbReference>
<accession>A0ABT4VCW0</accession>
<keyword evidence="1 6" id="KW-0963">Cytoplasm</keyword>